<sequence length="71" mass="7846">MSCNKQLTDHRSSVTDLIVQDGQKAPSEVYSCSVDGTVLAWNVRTLRVISRFQLPSGGLTSIRLHGGRLWC</sequence>
<keyword evidence="2" id="KW-1185">Reference proteome</keyword>
<dbReference type="Proteomes" id="UP001266305">
    <property type="component" value="Unassembled WGS sequence"/>
</dbReference>
<comment type="caution">
    <text evidence="1">The sequence shown here is derived from an EMBL/GenBank/DDBJ whole genome shotgun (WGS) entry which is preliminary data.</text>
</comment>
<dbReference type="InterPro" id="IPR036322">
    <property type="entry name" value="WD40_repeat_dom_sf"/>
</dbReference>
<dbReference type="Gene3D" id="2.130.10.10">
    <property type="entry name" value="YVTN repeat-like/Quinoprotein amine dehydrogenase"/>
    <property type="match status" value="1"/>
</dbReference>
<feature type="non-terminal residue" evidence="1">
    <location>
        <position position="71"/>
    </location>
</feature>
<evidence type="ECO:0000313" key="1">
    <source>
        <dbReference type="EMBL" id="KAK2095094.1"/>
    </source>
</evidence>
<name>A0ABQ9UE67_SAGOE</name>
<dbReference type="EMBL" id="JASSZA010000013">
    <property type="protein sequence ID" value="KAK2095094.1"/>
    <property type="molecule type" value="Genomic_DNA"/>
</dbReference>
<proteinExistence type="predicted"/>
<accession>A0ABQ9UE67</accession>
<dbReference type="InterPro" id="IPR015943">
    <property type="entry name" value="WD40/YVTN_repeat-like_dom_sf"/>
</dbReference>
<evidence type="ECO:0000313" key="2">
    <source>
        <dbReference type="Proteomes" id="UP001266305"/>
    </source>
</evidence>
<protein>
    <submittedName>
        <fullName evidence="1">DENN domain-containing protein 3</fullName>
    </submittedName>
</protein>
<dbReference type="SUPFAM" id="SSF50978">
    <property type="entry name" value="WD40 repeat-like"/>
    <property type="match status" value="1"/>
</dbReference>
<gene>
    <name evidence="1" type="primary">DENND3_2</name>
    <name evidence="1" type="ORF">P7K49_026510</name>
</gene>
<organism evidence="1 2">
    <name type="scientific">Saguinus oedipus</name>
    <name type="common">Cotton-top tamarin</name>
    <name type="synonym">Oedipomidas oedipus</name>
    <dbReference type="NCBI Taxonomy" id="9490"/>
    <lineage>
        <taxon>Eukaryota</taxon>
        <taxon>Metazoa</taxon>
        <taxon>Chordata</taxon>
        <taxon>Craniata</taxon>
        <taxon>Vertebrata</taxon>
        <taxon>Euteleostomi</taxon>
        <taxon>Mammalia</taxon>
        <taxon>Eutheria</taxon>
        <taxon>Euarchontoglires</taxon>
        <taxon>Primates</taxon>
        <taxon>Haplorrhini</taxon>
        <taxon>Platyrrhini</taxon>
        <taxon>Cebidae</taxon>
        <taxon>Callitrichinae</taxon>
        <taxon>Saguinus</taxon>
    </lineage>
</organism>
<reference evidence="1 2" key="1">
    <citation type="submission" date="2023-05" db="EMBL/GenBank/DDBJ databases">
        <title>B98-5 Cell Line De Novo Hybrid Assembly: An Optical Mapping Approach.</title>
        <authorList>
            <person name="Kananen K."/>
            <person name="Auerbach J.A."/>
            <person name="Kautto E."/>
            <person name="Blachly J.S."/>
        </authorList>
    </citation>
    <scope>NUCLEOTIDE SEQUENCE [LARGE SCALE GENOMIC DNA]</scope>
    <source>
        <strain evidence="1">B95-8</strain>
        <tissue evidence="1">Cell line</tissue>
    </source>
</reference>